<evidence type="ECO:0000313" key="2">
    <source>
        <dbReference type="Proteomes" id="UP000000759"/>
    </source>
</evidence>
<dbReference type="EMBL" id="CM000617">
    <property type="protein sequence ID" value="EEC46218.1"/>
    <property type="molecule type" value="Genomic_DNA"/>
</dbReference>
<proteinExistence type="predicted"/>
<dbReference type="GeneID" id="7203042"/>
<dbReference type="HOGENOM" id="CLU_1550529_0_0_1"/>
<dbReference type="Proteomes" id="UP000000759">
    <property type="component" value="Chromosome 15"/>
</dbReference>
<protein>
    <submittedName>
        <fullName evidence="1">Uncharacterized protein</fullName>
    </submittedName>
</protein>
<evidence type="ECO:0000313" key="1">
    <source>
        <dbReference type="EMBL" id="EEC46218.1"/>
    </source>
</evidence>
<dbReference type="AlphaFoldDB" id="B7G4Y2"/>
<sequence>MEFFNYTMDEHFDGAPVPVYLPTCGNCLSTTGDSPDALPTADEMWRQNHAQALQELHIAYLRFADEWYHQAVAKLPQIWKKTNLWGDLETFTELHKNGQALVDFDEQDYENRGRIAKHEREYLWRTFRDYEAFDAAKIYSLFTGSKYVPLQARWMDLHDVEAWRRDFLTPECRGGSRGADLAPNVKCWIYWMRRTSGGHPPLYKECFKIADSKDMF</sequence>
<reference evidence="2" key="2">
    <citation type="submission" date="2008-08" db="EMBL/GenBank/DDBJ databases">
        <authorList>
            <consortium name="Diatom Consortium"/>
            <person name="Grigoriev I."/>
            <person name="Grimwood J."/>
            <person name="Kuo A."/>
            <person name="Otillar R.P."/>
            <person name="Salamov A."/>
            <person name="Detter J.C."/>
            <person name="Lindquist E."/>
            <person name="Shapiro H."/>
            <person name="Lucas S."/>
            <person name="Glavina del Rio T."/>
            <person name="Pitluck S."/>
            <person name="Rokhsar D."/>
            <person name="Bowler C."/>
        </authorList>
    </citation>
    <scope>GENOME REANNOTATION</scope>
    <source>
        <strain evidence="2">CCAP 1055/1</strain>
    </source>
</reference>
<dbReference type="InParanoid" id="B7G4Y2"/>
<dbReference type="KEGG" id="pti:PHATRDRAFT_47798"/>
<reference evidence="1 2" key="1">
    <citation type="journal article" date="2008" name="Nature">
        <title>The Phaeodactylum genome reveals the evolutionary history of diatom genomes.</title>
        <authorList>
            <person name="Bowler C."/>
            <person name="Allen A.E."/>
            <person name="Badger J.H."/>
            <person name="Grimwood J."/>
            <person name="Jabbari K."/>
            <person name="Kuo A."/>
            <person name="Maheswari U."/>
            <person name="Martens C."/>
            <person name="Maumus F."/>
            <person name="Otillar R.P."/>
            <person name="Rayko E."/>
            <person name="Salamov A."/>
            <person name="Vandepoele K."/>
            <person name="Beszteri B."/>
            <person name="Gruber A."/>
            <person name="Heijde M."/>
            <person name="Katinka M."/>
            <person name="Mock T."/>
            <person name="Valentin K."/>
            <person name="Verret F."/>
            <person name="Berges J.A."/>
            <person name="Brownlee C."/>
            <person name="Cadoret J.P."/>
            <person name="Chiovitti A."/>
            <person name="Choi C.J."/>
            <person name="Coesel S."/>
            <person name="De Martino A."/>
            <person name="Detter J.C."/>
            <person name="Durkin C."/>
            <person name="Falciatore A."/>
            <person name="Fournet J."/>
            <person name="Haruta M."/>
            <person name="Huysman M.J."/>
            <person name="Jenkins B.D."/>
            <person name="Jiroutova K."/>
            <person name="Jorgensen R.E."/>
            <person name="Joubert Y."/>
            <person name="Kaplan A."/>
            <person name="Kroger N."/>
            <person name="Kroth P.G."/>
            <person name="La Roche J."/>
            <person name="Lindquist E."/>
            <person name="Lommer M."/>
            <person name="Martin-Jezequel V."/>
            <person name="Lopez P.J."/>
            <person name="Lucas S."/>
            <person name="Mangogna M."/>
            <person name="McGinnis K."/>
            <person name="Medlin L.K."/>
            <person name="Montsant A."/>
            <person name="Oudot-Le Secq M.P."/>
            <person name="Napoli C."/>
            <person name="Obornik M."/>
            <person name="Parker M.S."/>
            <person name="Petit J.L."/>
            <person name="Porcel B.M."/>
            <person name="Poulsen N."/>
            <person name="Robison M."/>
            <person name="Rychlewski L."/>
            <person name="Rynearson T.A."/>
            <person name="Schmutz J."/>
            <person name="Shapiro H."/>
            <person name="Siaut M."/>
            <person name="Stanley M."/>
            <person name="Sussman M.R."/>
            <person name="Taylor A.R."/>
            <person name="Vardi A."/>
            <person name="von Dassow P."/>
            <person name="Vyverman W."/>
            <person name="Willis A."/>
            <person name="Wyrwicz L.S."/>
            <person name="Rokhsar D.S."/>
            <person name="Weissenbach J."/>
            <person name="Armbrust E.V."/>
            <person name="Green B.R."/>
            <person name="Van de Peer Y."/>
            <person name="Grigoriev I.V."/>
        </authorList>
    </citation>
    <scope>NUCLEOTIDE SEQUENCE [LARGE SCALE GENOMIC DNA]</scope>
    <source>
        <strain evidence="1 2">CCAP 1055/1</strain>
    </source>
</reference>
<accession>B7G4Y2</accession>
<dbReference type="PaxDb" id="2850-Phatr47798"/>
<dbReference type="RefSeq" id="XP_002182317.1">
    <property type="nucleotide sequence ID" value="XM_002182281.1"/>
</dbReference>
<organism evidence="1 2">
    <name type="scientific">Phaeodactylum tricornutum (strain CCAP 1055/1)</name>
    <dbReference type="NCBI Taxonomy" id="556484"/>
    <lineage>
        <taxon>Eukaryota</taxon>
        <taxon>Sar</taxon>
        <taxon>Stramenopiles</taxon>
        <taxon>Ochrophyta</taxon>
        <taxon>Bacillariophyta</taxon>
        <taxon>Bacillariophyceae</taxon>
        <taxon>Bacillariophycidae</taxon>
        <taxon>Naviculales</taxon>
        <taxon>Phaeodactylaceae</taxon>
        <taxon>Phaeodactylum</taxon>
    </lineage>
</organism>
<keyword evidence="2" id="KW-1185">Reference proteome</keyword>
<name>B7G4Y2_PHATC</name>
<gene>
    <name evidence="1" type="ORF">PHATRDRAFT_47798</name>
</gene>